<sequence>MKYIGLAMICSALVACGGSGVSVDGGKVNVETVNTVPKLQAVRVNASGVDANGVVLINSGDFSIDWDATAVDASSFNLFLSQDAVKSDSDIEFFVTLNPQSNKKASLKWDEQLAVLSVSGVPLPIKSFFAGNALGQGFVIARGCGVIVDTANGERKSCVEKTVAVKISNKASVASAVAAI</sequence>
<feature type="chain" id="PRO_5047428024" description="Lipoprotein" evidence="1">
    <location>
        <begin position="18"/>
        <end position="180"/>
    </location>
</feature>
<dbReference type="RefSeq" id="WP_221007866.1">
    <property type="nucleotide sequence ID" value="NZ_CP081150.1"/>
</dbReference>
<protein>
    <recommendedName>
        <fullName evidence="4">Lipoprotein</fullName>
    </recommendedName>
</protein>
<organism evidence="2 3">
    <name type="scientific">Deefgea tanakiae</name>
    <dbReference type="NCBI Taxonomy" id="2865840"/>
    <lineage>
        <taxon>Bacteria</taxon>
        <taxon>Pseudomonadati</taxon>
        <taxon>Pseudomonadota</taxon>
        <taxon>Betaproteobacteria</taxon>
        <taxon>Neisseriales</taxon>
        <taxon>Chitinibacteraceae</taxon>
        <taxon>Deefgea</taxon>
    </lineage>
</organism>
<name>A0ABX8ZDG6_9NEIS</name>
<proteinExistence type="predicted"/>
<evidence type="ECO:0000313" key="3">
    <source>
        <dbReference type="Proteomes" id="UP000825679"/>
    </source>
</evidence>
<accession>A0ABX8ZDG6</accession>
<dbReference type="EMBL" id="CP081150">
    <property type="protein sequence ID" value="QZA79349.1"/>
    <property type="molecule type" value="Genomic_DNA"/>
</dbReference>
<evidence type="ECO:0000313" key="2">
    <source>
        <dbReference type="EMBL" id="QZA79349.1"/>
    </source>
</evidence>
<dbReference type="PROSITE" id="PS51257">
    <property type="entry name" value="PROKAR_LIPOPROTEIN"/>
    <property type="match status" value="1"/>
</dbReference>
<dbReference type="Proteomes" id="UP000825679">
    <property type="component" value="Chromosome"/>
</dbReference>
<gene>
    <name evidence="2" type="ORF">K4H28_08150</name>
</gene>
<keyword evidence="1" id="KW-0732">Signal</keyword>
<feature type="signal peptide" evidence="1">
    <location>
        <begin position="1"/>
        <end position="17"/>
    </location>
</feature>
<keyword evidence="3" id="KW-1185">Reference proteome</keyword>
<evidence type="ECO:0008006" key="4">
    <source>
        <dbReference type="Google" id="ProtNLM"/>
    </source>
</evidence>
<reference evidence="2 3" key="1">
    <citation type="submission" date="2021-08" db="EMBL/GenBank/DDBJ databases">
        <title>complete genome sequencing of Deefgea sp. D25.</title>
        <authorList>
            <person name="Bae J.-W."/>
            <person name="Gim D.-H."/>
        </authorList>
    </citation>
    <scope>NUCLEOTIDE SEQUENCE [LARGE SCALE GENOMIC DNA]</scope>
    <source>
        <strain evidence="2 3">D25</strain>
    </source>
</reference>
<evidence type="ECO:0000256" key="1">
    <source>
        <dbReference type="SAM" id="SignalP"/>
    </source>
</evidence>